<evidence type="ECO:0000313" key="2">
    <source>
        <dbReference type="EMBL" id="PZS94979.1"/>
    </source>
</evidence>
<evidence type="ECO:0000256" key="1">
    <source>
        <dbReference type="SAM" id="MobiDB-lite"/>
    </source>
</evidence>
<accession>A0A2W6J7H9</accession>
<dbReference type="AlphaFoldDB" id="A0A2W6J7H9"/>
<feature type="region of interest" description="Disordered" evidence="1">
    <location>
        <begin position="35"/>
        <end position="67"/>
    </location>
</feature>
<comment type="caution">
    <text evidence="2">The sequence shown here is derived from an EMBL/GenBank/DDBJ whole genome shotgun (WGS) entry which is preliminary data.</text>
</comment>
<gene>
    <name evidence="2" type="ORF">A7X83_22465</name>
</gene>
<name>A0A2W6J7H9_STEMA</name>
<evidence type="ECO:0000313" key="3">
    <source>
        <dbReference type="Proteomes" id="UP000249614"/>
    </source>
</evidence>
<dbReference type="Proteomes" id="UP000249614">
    <property type="component" value="Unassembled WGS sequence"/>
</dbReference>
<dbReference type="EMBL" id="LXXM01000082">
    <property type="protein sequence ID" value="PZS94979.1"/>
    <property type="molecule type" value="Genomic_DNA"/>
</dbReference>
<organism evidence="2 3">
    <name type="scientific">Stenotrophomonas maltophilia</name>
    <name type="common">Pseudomonas maltophilia</name>
    <name type="synonym">Xanthomonas maltophilia</name>
    <dbReference type="NCBI Taxonomy" id="40324"/>
    <lineage>
        <taxon>Bacteria</taxon>
        <taxon>Pseudomonadati</taxon>
        <taxon>Pseudomonadota</taxon>
        <taxon>Gammaproteobacteria</taxon>
        <taxon>Lysobacterales</taxon>
        <taxon>Lysobacteraceae</taxon>
        <taxon>Stenotrophomonas</taxon>
        <taxon>Stenotrophomonas maltophilia group</taxon>
    </lineage>
</organism>
<sequence length="67" mass="7272">MEKEVQHYTSNLTIREKVDFTPDTGPIQLAVRRVGQGRQGPETGLPLRGLKPGSSPMVEAAAATRQV</sequence>
<reference evidence="2 3" key="1">
    <citation type="submission" date="2016-05" db="EMBL/GenBank/DDBJ databases">
        <authorList>
            <person name="Lavstsen T."/>
            <person name="Jespersen J.S."/>
        </authorList>
    </citation>
    <scope>NUCLEOTIDE SEQUENCE [LARGE SCALE GENOMIC DNA]</scope>
    <source>
        <strain evidence="2 3">SM-5815</strain>
    </source>
</reference>
<proteinExistence type="predicted"/>
<protein>
    <submittedName>
        <fullName evidence="2">Uncharacterized protein</fullName>
    </submittedName>
</protein>